<protein>
    <submittedName>
        <fullName evidence="3">Uncharacterized protein</fullName>
    </submittedName>
</protein>
<dbReference type="RefSeq" id="WP_233725179.1">
    <property type="nucleotide sequence ID" value="NZ_JAJVCN010000001.1"/>
</dbReference>
<evidence type="ECO:0000256" key="1">
    <source>
        <dbReference type="SAM" id="MobiDB-lite"/>
    </source>
</evidence>
<keyword evidence="4" id="KW-1185">Reference proteome</keyword>
<feature type="chain" id="PRO_5046230503" evidence="2">
    <location>
        <begin position="34"/>
        <end position="1028"/>
    </location>
</feature>
<dbReference type="Proteomes" id="UP001521150">
    <property type="component" value="Unassembled WGS sequence"/>
</dbReference>
<feature type="compositionally biased region" description="Basic and acidic residues" evidence="1">
    <location>
        <begin position="280"/>
        <end position="294"/>
    </location>
</feature>
<comment type="caution">
    <text evidence="3">The sequence shown here is derived from an EMBL/GenBank/DDBJ whole genome shotgun (WGS) entry which is preliminary data.</text>
</comment>
<accession>A0ABS8Z7Y1</accession>
<gene>
    <name evidence="3" type="ORF">LWC34_12305</name>
</gene>
<sequence>MRHRRPFIRRRVFGVLAALTMAGSLVAVPPAYAEIDPTAMDNAVFSAYMRATAKSEADFVKSVVSSAEMLDWRVLNPQATKDQLFDHYLWVARHREEASTAFSGLWERSEHEMLAWTIADLPHAPQAEYRGPTVSVLVAAMTGRDAERMSPRIKDRLTANEQYFDGERRYSEAPGLVWAAVANRARQDPVFKQVWDGEIGAAHKWVSATDSAQTMSDHPMLSMYYDLPSILSKKNDPVAVKQEVINQVAELGKGINREYSKIIDVIKEAAGKNVPGAPPKPDEKVPVEKAEDEQKQRQDVIDGIKAGFDGLSYIAGALGQHDFAQQVMKVGEAGSKFATASNKLLSFMQTAGEISGFATAAAMGNFAGALISVVSMFTAGPPSIEQVILSQIAELRKEVQRLGRDMNARFDQIDSRLKEVYGKLAAEFERTNARVEEVRLIAKDIASNVLHHQARTQAIGEATLDAIADMERDKLLEWANLGVDYSRAHQGDPIPKQTFVDAENIFNAYGTQNTTSAAYVVPEGRYTTEQEAVSTLLKLYGDPTKSFGPTGAIRFLAWYANESKLAPGFPVPPSGKIANPAVWALAANAYTLMTDQNRAMAATSVARWRADDVITVGKDIQNAIQQFVLYGQVEPGKASLLYQNLMTKYRVAMRDFLNSLRVHENAARDGKKYELFGNYEQAIPADHGMPVAADMPHCSGLSTLPRIKTPANATGLDLSPAVMFARYLRFKSDMPEPAYTPCYSAQWVNTRVETGTDPLTGKRITVKFGDLQISARQFMVWTPTTGLVEARRMSAVVKKNVEIQFCMWDGPTGPRACKPIEERSEHEEAAKGWEPEFRQAFEKTAKPENIPDLARSDGLGKIFTGEYLDKRKGTYYKKVSESLDTAPARDVDFAVQLLRAYTEVGLSRVLESDDQMKALLYGERQLYSTPLLKQLFGKAKANYESGTMDPFAGQTALEKADAQPYPPGLESPDRFSAWLMHSAGVRTDRLSTRLDVPFASFDDQSLPEVQHALTKLQIVTDAIHGRKN</sequence>
<reference evidence="3 4" key="1">
    <citation type="submission" date="2021-12" db="EMBL/GenBank/DDBJ databases">
        <title>Genome sequence of Kibdelosporangium philippinense ATCC 49844.</title>
        <authorList>
            <person name="Fedorov E.A."/>
            <person name="Omeragic M."/>
            <person name="Shalygina K.F."/>
            <person name="Maclea K.S."/>
        </authorList>
    </citation>
    <scope>NUCLEOTIDE SEQUENCE [LARGE SCALE GENOMIC DNA]</scope>
    <source>
        <strain evidence="3 4">ATCC 49844</strain>
    </source>
</reference>
<evidence type="ECO:0000256" key="2">
    <source>
        <dbReference type="SAM" id="SignalP"/>
    </source>
</evidence>
<name>A0ABS8Z7Y1_9PSEU</name>
<evidence type="ECO:0000313" key="4">
    <source>
        <dbReference type="Proteomes" id="UP001521150"/>
    </source>
</evidence>
<evidence type="ECO:0000313" key="3">
    <source>
        <dbReference type="EMBL" id="MCE7003602.1"/>
    </source>
</evidence>
<keyword evidence="2" id="KW-0732">Signal</keyword>
<organism evidence="3 4">
    <name type="scientific">Kibdelosporangium philippinense</name>
    <dbReference type="NCBI Taxonomy" id="211113"/>
    <lineage>
        <taxon>Bacteria</taxon>
        <taxon>Bacillati</taxon>
        <taxon>Actinomycetota</taxon>
        <taxon>Actinomycetes</taxon>
        <taxon>Pseudonocardiales</taxon>
        <taxon>Pseudonocardiaceae</taxon>
        <taxon>Kibdelosporangium</taxon>
    </lineage>
</organism>
<proteinExistence type="predicted"/>
<dbReference type="EMBL" id="JAJVCN010000001">
    <property type="protein sequence ID" value="MCE7003602.1"/>
    <property type="molecule type" value="Genomic_DNA"/>
</dbReference>
<feature type="signal peptide" evidence="2">
    <location>
        <begin position="1"/>
        <end position="33"/>
    </location>
</feature>
<feature type="region of interest" description="Disordered" evidence="1">
    <location>
        <begin position="271"/>
        <end position="294"/>
    </location>
</feature>